<reference evidence="6 7" key="1">
    <citation type="submission" date="2019-12" db="EMBL/GenBank/DDBJ databases">
        <authorList>
            <person name="Lee S.D."/>
        </authorList>
    </citation>
    <scope>NUCLEOTIDE SEQUENCE [LARGE SCALE GENOMIC DNA]</scope>
    <source>
        <strain evidence="6 7">GH1-50</strain>
    </source>
</reference>
<keyword evidence="4" id="KW-0804">Transcription</keyword>
<keyword evidence="7" id="KW-1185">Reference proteome</keyword>
<dbReference type="PANTHER" id="PTHR30146">
    <property type="entry name" value="LACI-RELATED TRANSCRIPTIONAL REPRESSOR"/>
    <property type="match status" value="1"/>
</dbReference>
<keyword evidence="1" id="KW-0678">Repressor</keyword>
<gene>
    <name evidence="6" type="ORF">GQ651_18320</name>
</gene>
<comment type="caution">
    <text evidence="6">The sequence shown here is derived from an EMBL/GenBank/DDBJ whole genome shotgun (WGS) entry which is preliminary data.</text>
</comment>
<dbReference type="CDD" id="cd01392">
    <property type="entry name" value="HTH_LacI"/>
    <property type="match status" value="1"/>
</dbReference>
<dbReference type="SUPFAM" id="SSF47413">
    <property type="entry name" value="lambda repressor-like DNA-binding domains"/>
    <property type="match status" value="1"/>
</dbReference>
<dbReference type="AlphaFoldDB" id="A0A7C9IJ82"/>
<sequence length="343" mass="36987">MARTGQRKPTSFDVAKLAGVSRSAVSRAFTPGANIAPETKDRVTQAAATLGYRVNSLARGLQQDHSGIVGLVASRLDTPLRSRQVRYLSEGLIREGYKPMLITVETPDHITELVDSLLSYNVAGMIFTSDSPPRALIEECGRMGLPVVLVNRAGVSNWGDRVVADNAAAGTLAAETLIELGATSLGCLVPRKETYSVSGRSKEFLKAAERMGVPTEVLHAEDQGYDLARAGVCATDRAVLDRIDGLFCATDLMAIGALDALRHDLGISVPDRIQVLGFDDIEQAAWASYDLSTIRQDVAAQSSTVLRLLVERMEDNTLDKRVENEPLAVILRGTTRQKAVNGR</sequence>
<dbReference type="SUPFAM" id="SSF53822">
    <property type="entry name" value="Periplasmic binding protein-like I"/>
    <property type="match status" value="1"/>
</dbReference>
<evidence type="ECO:0000256" key="4">
    <source>
        <dbReference type="ARBA" id="ARBA00023163"/>
    </source>
</evidence>
<keyword evidence="2" id="KW-0805">Transcription regulation</keyword>
<dbReference type="InterPro" id="IPR046335">
    <property type="entry name" value="LacI/GalR-like_sensor"/>
</dbReference>
<dbReference type="InterPro" id="IPR028082">
    <property type="entry name" value="Peripla_BP_I"/>
</dbReference>
<dbReference type="Gene3D" id="3.40.50.2300">
    <property type="match status" value="2"/>
</dbReference>
<evidence type="ECO:0000313" key="6">
    <source>
        <dbReference type="EMBL" id="MXQ09807.1"/>
    </source>
</evidence>
<dbReference type="Pfam" id="PF13377">
    <property type="entry name" value="Peripla_BP_3"/>
    <property type="match status" value="1"/>
</dbReference>
<dbReference type="InterPro" id="IPR010982">
    <property type="entry name" value="Lambda_DNA-bd_dom_sf"/>
</dbReference>
<dbReference type="Gene3D" id="1.10.260.40">
    <property type="entry name" value="lambda repressor-like DNA-binding domains"/>
    <property type="match status" value="1"/>
</dbReference>
<dbReference type="SMART" id="SM00354">
    <property type="entry name" value="HTH_LACI"/>
    <property type="match status" value="1"/>
</dbReference>
<dbReference type="Pfam" id="PF00356">
    <property type="entry name" value="LacI"/>
    <property type="match status" value="1"/>
</dbReference>
<evidence type="ECO:0000256" key="3">
    <source>
        <dbReference type="ARBA" id="ARBA00023125"/>
    </source>
</evidence>
<evidence type="ECO:0000256" key="2">
    <source>
        <dbReference type="ARBA" id="ARBA00023015"/>
    </source>
</evidence>
<evidence type="ECO:0000313" key="7">
    <source>
        <dbReference type="Proteomes" id="UP000480350"/>
    </source>
</evidence>
<dbReference type="PANTHER" id="PTHR30146:SF95">
    <property type="entry name" value="RIBOSE OPERON REPRESSOR"/>
    <property type="match status" value="1"/>
</dbReference>
<name>A0A7C9IJ82_9RHOB</name>
<proteinExistence type="predicted"/>
<dbReference type="GO" id="GO:0000976">
    <property type="term" value="F:transcription cis-regulatory region binding"/>
    <property type="evidence" value="ECO:0007669"/>
    <property type="project" value="TreeGrafter"/>
</dbReference>
<dbReference type="InterPro" id="IPR000843">
    <property type="entry name" value="HTH_LacI"/>
</dbReference>
<keyword evidence="3" id="KW-0238">DNA-binding</keyword>
<accession>A0A7C9IJ82</accession>
<protein>
    <submittedName>
        <fullName evidence="6">Substrate-binding domain-containing protein</fullName>
    </submittedName>
</protein>
<dbReference type="CDD" id="cd06278">
    <property type="entry name" value="PBP1_LacI-like"/>
    <property type="match status" value="1"/>
</dbReference>
<feature type="domain" description="HTH lacI-type" evidence="5">
    <location>
        <begin position="9"/>
        <end position="63"/>
    </location>
</feature>
<dbReference type="EMBL" id="WUPT01000006">
    <property type="protein sequence ID" value="MXQ09807.1"/>
    <property type="molecule type" value="Genomic_DNA"/>
</dbReference>
<evidence type="ECO:0000256" key="1">
    <source>
        <dbReference type="ARBA" id="ARBA00022491"/>
    </source>
</evidence>
<dbReference type="RefSeq" id="WP_160765732.1">
    <property type="nucleotide sequence ID" value="NZ_WUPT01000006.1"/>
</dbReference>
<reference evidence="6 7" key="2">
    <citation type="submission" date="2020-03" db="EMBL/GenBank/DDBJ databases">
        <title>Kangsaoukella pontilimi gen. nov., sp. nov., a new member of the family Rhodobacteraceae isolated from a tidal mudflat.</title>
        <authorList>
            <person name="Kim I.S."/>
        </authorList>
    </citation>
    <scope>NUCLEOTIDE SEQUENCE [LARGE SCALE GENOMIC DNA]</scope>
    <source>
        <strain evidence="6 7">GH1-50</strain>
    </source>
</reference>
<evidence type="ECO:0000259" key="5">
    <source>
        <dbReference type="PROSITE" id="PS50932"/>
    </source>
</evidence>
<dbReference type="Proteomes" id="UP000480350">
    <property type="component" value="Unassembled WGS sequence"/>
</dbReference>
<dbReference type="PROSITE" id="PS50932">
    <property type="entry name" value="HTH_LACI_2"/>
    <property type="match status" value="1"/>
</dbReference>
<dbReference type="GO" id="GO:0003700">
    <property type="term" value="F:DNA-binding transcription factor activity"/>
    <property type="evidence" value="ECO:0007669"/>
    <property type="project" value="TreeGrafter"/>
</dbReference>
<organism evidence="6 7">
    <name type="scientific">Kangsaoukella pontilimi</name>
    <dbReference type="NCBI Taxonomy" id="2691042"/>
    <lineage>
        <taxon>Bacteria</taxon>
        <taxon>Pseudomonadati</taxon>
        <taxon>Pseudomonadota</taxon>
        <taxon>Alphaproteobacteria</taxon>
        <taxon>Rhodobacterales</taxon>
        <taxon>Paracoccaceae</taxon>
        <taxon>Kangsaoukella</taxon>
    </lineage>
</organism>